<proteinExistence type="predicted"/>
<dbReference type="InterPro" id="IPR010310">
    <property type="entry name" value="T7SS_ESAT-6-like"/>
</dbReference>
<reference evidence="1 2" key="1">
    <citation type="submission" date="2017-04" db="EMBL/GenBank/DDBJ databases">
        <title>The new phylogeny of genus Mycobacterium.</title>
        <authorList>
            <person name="Tortoli E."/>
            <person name="Trovato A."/>
            <person name="Cirillo D.M."/>
        </authorList>
    </citation>
    <scope>NUCLEOTIDE SEQUENCE [LARGE SCALE GENOMIC DNA]</scope>
    <source>
        <strain evidence="1 2">KCTC 19819</strain>
    </source>
</reference>
<dbReference type="InterPro" id="IPR036689">
    <property type="entry name" value="ESAT-6-like_sf"/>
</dbReference>
<dbReference type="Gene3D" id="1.10.287.1060">
    <property type="entry name" value="ESAT-6-like"/>
    <property type="match status" value="1"/>
</dbReference>
<dbReference type="Pfam" id="PF06013">
    <property type="entry name" value="WXG100"/>
    <property type="match status" value="1"/>
</dbReference>
<sequence>MSWVGGDIPGLQGMGSAMAKATTKTNAIVTDLESKINTLASDAEWRGIAGDAFRATWSRSAFEIGSLNAAVTEAGTTIKALGDTLADLEAELHNSAADYAAKGVPIGPSGEPQTVVVTGDPSVSPAKDVLQAANEYKELYDSTMLLAKKARNDAANSLSEMLGIILPPDGGEDPGLGLDDKATAASFIRGLLTANNEKRDVIDGLRESRRAALNDARRRFKETRGPLRAAKAEYAAKGLKLPATSEAARAHSQALKNVEVLADRLGKTVGPERVLLGSDWLNIKLADLAGDSTALNKVLPKLGFLKNVPVLDIAATGLIGGIQGYEDHNMGRGTLQSYSSNVVTGAAGLGAGALVVAAAPASAPALGVAVVAGGVVVGVGNIASAMVDEHWMDNIQQHGVVAGIAEGVGHSVSNGAKATYDQVKDVGKAVWSGIFG</sequence>
<dbReference type="EMBL" id="NCXO01000036">
    <property type="protein sequence ID" value="OSC32608.1"/>
    <property type="molecule type" value="Genomic_DNA"/>
</dbReference>
<dbReference type="RefSeq" id="WP_085304752.1">
    <property type="nucleotide sequence ID" value="NZ_AP022594.1"/>
</dbReference>
<comment type="caution">
    <text evidence="1">The sequence shown here is derived from an EMBL/GenBank/DDBJ whole genome shotgun (WGS) entry which is preliminary data.</text>
</comment>
<dbReference type="AlphaFoldDB" id="A0A7I7SDV8"/>
<organism evidence="1 2">
    <name type="scientific">Mycolicibacillus koreensis</name>
    <dbReference type="NCBI Taxonomy" id="1069220"/>
    <lineage>
        <taxon>Bacteria</taxon>
        <taxon>Bacillati</taxon>
        <taxon>Actinomycetota</taxon>
        <taxon>Actinomycetes</taxon>
        <taxon>Mycobacteriales</taxon>
        <taxon>Mycobacteriaceae</taxon>
        <taxon>Mycolicibacillus</taxon>
    </lineage>
</organism>
<dbReference type="SUPFAM" id="SSF140453">
    <property type="entry name" value="EsxAB dimer-like"/>
    <property type="match status" value="1"/>
</dbReference>
<dbReference type="Proteomes" id="UP000193577">
    <property type="component" value="Unassembled WGS sequence"/>
</dbReference>
<evidence type="ECO:0000313" key="1">
    <source>
        <dbReference type="EMBL" id="OSC32608.1"/>
    </source>
</evidence>
<accession>A0A7I7SDV8</accession>
<evidence type="ECO:0000313" key="2">
    <source>
        <dbReference type="Proteomes" id="UP000193577"/>
    </source>
</evidence>
<gene>
    <name evidence="1" type="ORF">B8W67_14880</name>
</gene>
<protein>
    <submittedName>
        <fullName evidence="1">Uncharacterized protein</fullName>
    </submittedName>
</protein>
<dbReference type="OrthoDB" id="4578148at2"/>
<name>A0A7I7SDV8_9MYCO</name>
<keyword evidence="2" id="KW-1185">Reference proteome</keyword>